<sequence length="138" mass="15968">MQKRCGRCSPVIDNESIVFNKISTEVRKKYKTAYVIGTEITSTPPKFPAVSIVQIDNSVKDRYMTFGKIENVVREEYKVEVYSNLTEKKEKQTKEITAYISDLFESLGYKRTFCQSVDNADATIDRRISRFVNENICK</sequence>
<proteinExistence type="predicted"/>
<organism evidence="1">
    <name type="scientific">Siphoviridae sp. ctBmU27</name>
    <dbReference type="NCBI Taxonomy" id="2826189"/>
    <lineage>
        <taxon>Viruses</taxon>
        <taxon>Duplodnaviria</taxon>
        <taxon>Heunggongvirae</taxon>
        <taxon>Uroviricota</taxon>
        <taxon>Caudoviricetes</taxon>
    </lineage>
</organism>
<dbReference type="EMBL" id="BK015110">
    <property type="protein sequence ID" value="DAD91336.1"/>
    <property type="molecule type" value="Genomic_DNA"/>
</dbReference>
<name>A0A8S5NAP7_9CAUD</name>
<evidence type="ECO:0000313" key="1">
    <source>
        <dbReference type="EMBL" id="DAD91336.1"/>
    </source>
</evidence>
<accession>A0A8S5NAP7</accession>
<protein>
    <submittedName>
        <fullName evidence="1">Uncharacterized protein</fullName>
    </submittedName>
</protein>
<reference evidence="1" key="1">
    <citation type="journal article" date="2021" name="Proc. Natl. Acad. Sci. U.S.A.">
        <title>A Catalog of Tens of Thousands of Viruses from Human Metagenomes Reveals Hidden Associations with Chronic Diseases.</title>
        <authorList>
            <person name="Tisza M.J."/>
            <person name="Buck C.B."/>
        </authorList>
    </citation>
    <scope>NUCLEOTIDE SEQUENCE</scope>
    <source>
        <strain evidence="1">CtBmU27</strain>
    </source>
</reference>